<keyword evidence="4" id="KW-1185">Reference proteome</keyword>
<accession>A0A2L2BP65</accession>
<dbReference type="OrthoDB" id="128089at2"/>
<dbReference type="InterPro" id="IPR025420">
    <property type="entry name" value="DUF4143"/>
</dbReference>
<protein>
    <submittedName>
        <fullName evidence="3">AAA+ ATPase</fullName>
    </submittedName>
</protein>
<dbReference type="PANTHER" id="PTHR43566:SF2">
    <property type="entry name" value="DUF4143 DOMAIN-CONTAINING PROTEIN"/>
    <property type="match status" value="1"/>
</dbReference>
<dbReference type="InterPro" id="IPR041682">
    <property type="entry name" value="AAA_14"/>
</dbReference>
<dbReference type="AlphaFoldDB" id="A0A2L2BP65"/>
<dbReference type="Pfam" id="PF13635">
    <property type="entry name" value="DUF4143"/>
    <property type="match status" value="1"/>
</dbReference>
<dbReference type="KEGG" id="psai:C3B54_11466"/>
<gene>
    <name evidence="3" type="ORF">C3B54_11466</name>
</gene>
<dbReference type="PANTHER" id="PTHR43566">
    <property type="entry name" value="CONSERVED PROTEIN"/>
    <property type="match status" value="1"/>
</dbReference>
<feature type="domain" description="DUF4143" evidence="2">
    <location>
        <begin position="212"/>
        <end position="379"/>
    </location>
</feature>
<feature type="domain" description="AAA" evidence="1">
    <location>
        <begin position="23"/>
        <end position="133"/>
    </location>
</feature>
<proteinExistence type="predicted"/>
<dbReference type="Proteomes" id="UP000243077">
    <property type="component" value="Chromosome"/>
</dbReference>
<evidence type="ECO:0000313" key="3">
    <source>
        <dbReference type="EMBL" id="AVG23459.1"/>
    </source>
</evidence>
<dbReference type="Pfam" id="PF13173">
    <property type="entry name" value="AAA_14"/>
    <property type="match status" value="1"/>
</dbReference>
<evidence type="ECO:0000313" key="4">
    <source>
        <dbReference type="Proteomes" id="UP000243077"/>
    </source>
</evidence>
<reference evidence="3 4" key="1">
    <citation type="submission" date="2018-02" db="EMBL/GenBank/DDBJ databases">
        <title>Complete genome of the streamlined marine actinobacterium Pontimonas salivibrio CL-TW6 adapted to coastal planktonic lifestype.</title>
        <authorList>
            <person name="Cho B.C."/>
            <person name="Hardies S.C."/>
            <person name="Jang G.I."/>
            <person name="Hwang C.Y."/>
        </authorList>
    </citation>
    <scope>NUCLEOTIDE SEQUENCE [LARGE SCALE GENOMIC DNA]</scope>
    <source>
        <strain evidence="3 4">CL-TW6</strain>
    </source>
</reference>
<dbReference type="EMBL" id="CP026923">
    <property type="protein sequence ID" value="AVG23459.1"/>
    <property type="molecule type" value="Genomic_DNA"/>
</dbReference>
<sequence length="431" mass="47059">MAQGYQRRIVDDTLDQLLAGLPAIAIEGAKAVGKTATASRRAHTTLSLDDPQTFDVISANPNAIAELTPPVFLDEWQLVPDLWNRVRHLVDEDPRARGRFLLAGSSGVQPTVRIHSGAGRIVRLVMRPLSLAERGLETPTVSLRALFDSPHTNDEVHAIDGETHLSLGDYVDEILRSGFPGIRELDDQVRTRAIDSYLERVVEGDLEQMGVSIRRPGALMAWLRAYAAATSGTADYAKILNAATPGEGNKPTRHTVDSYREHLTRVFLLDPLPAWQPSFAPLKRLTLASKHHLVDPALAARLVGVARGGLLVGQGERVASDTGSWLGALFECLATQSVRVYAEAHGAQTGHLRTSGGEREIDLIVEDDQRRIVGIEVKLADTVNDGDVRHLQWLKDQLGERMVDMVVVNTGRFAYRRPDGVAVVPLALLGP</sequence>
<evidence type="ECO:0000259" key="1">
    <source>
        <dbReference type="Pfam" id="PF13173"/>
    </source>
</evidence>
<evidence type="ECO:0000259" key="2">
    <source>
        <dbReference type="Pfam" id="PF13635"/>
    </source>
</evidence>
<name>A0A2L2BP65_9MICO</name>
<organism evidence="3 4">
    <name type="scientific">Pontimonas salivibrio</name>
    <dbReference type="NCBI Taxonomy" id="1159327"/>
    <lineage>
        <taxon>Bacteria</taxon>
        <taxon>Bacillati</taxon>
        <taxon>Actinomycetota</taxon>
        <taxon>Actinomycetes</taxon>
        <taxon>Micrococcales</taxon>
        <taxon>Microbacteriaceae</taxon>
        <taxon>Pontimonas</taxon>
    </lineage>
</organism>